<comment type="caution">
    <text evidence="1">The sequence shown here is derived from an EMBL/GenBank/DDBJ whole genome shotgun (WGS) entry which is preliminary data.</text>
</comment>
<dbReference type="EMBL" id="CAMXCT010000558">
    <property type="protein sequence ID" value="CAI3980473.1"/>
    <property type="molecule type" value="Genomic_DNA"/>
</dbReference>
<dbReference type="EMBL" id="CAMXCT020000558">
    <property type="protein sequence ID" value="CAL1133848.1"/>
    <property type="molecule type" value="Genomic_DNA"/>
</dbReference>
<accession>A0A9P1BW72</accession>
<proteinExistence type="predicted"/>
<evidence type="ECO:0000313" key="2">
    <source>
        <dbReference type="EMBL" id="CAL1133848.1"/>
    </source>
</evidence>
<reference evidence="2" key="2">
    <citation type="submission" date="2024-04" db="EMBL/GenBank/DDBJ databases">
        <authorList>
            <person name="Chen Y."/>
            <person name="Shah S."/>
            <person name="Dougan E. K."/>
            <person name="Thang M."/>
            <person name="Chan C."/>
        </authorList>
    </citation>
    <scope>NUCLEOTIDE SEQUENCE [LARGE SCALE GENOMIC DNA]</scope>
</reference>
<keyword evidence="3" id="KW-1185">Reference proteome</keyword>
<reference evidence="1" key="1">
    <citation type="submission" date="2022-10" db="EMBL/GenBank/DDBJ databases">
        <authorList>
            <person name="Chen Y."/>
            <person name="Dougan E. K."/>
            <person name="Chan C."/>
            <person name="Rhodes N."/>
            <person name="Thang M."/>
        </authorList>
    </citation>
    <scope>NUCLEOTIDE SEQUENCE</scope>
</reference>
<sequence length="266" mass="30156">MWNWVSAHLGMEHELLTGSLPWDEEDEIGEKIVRKVATCAEELAEECPRLGSFWDHCRGLGPEELADYGLLRSPDLLRTCAQESNRFRETTLRAMCELVQNMHKKYHDWTACEEDFLSKYGAAKIHHIHLKGVLHPDIGPEKFPPKGKIACEEWNPYKVNAHLGVEQSFRDDAESLCYAPWQGWLRFLELGLGFVRSWHKGSSLPPDGLPSGAGTQLFFRRLKRSRDWPKDHEEFITAMCLLSTPAGRSSLKNARGWGPSGTTAVG</sequence>
<dbReference type="EMBL" id="CAMXCT030000558">
    <property type="protein sequence ID" value="CAL4767785.1"/>
    <property type="molecule type" value="Genomic_DNA"/>
</dbReference>
<evidence type="ECO:0000313" key="1">
    <source>
        <dbReference type="EMBL" id="CAI3980473.1"/>
    </source>
</evidence>
<name>A0A9P1BW72_9DINO</name>
<organism evidence="1">
    <name type="scientific">Cladocopium goreaui</name>
    <dbReference type="NCBI Taxonomy" id="2562237"/>
    <lineage>
        <taxon>Eukaryota</taxon>
        <taxon>Sar</taxon>
        <taxon>Alveolata</taxon>
        <taxon>Dinophyceae</taxon>
        <taxon>Suessiales</taxon>
        <taxon>Symbiodiniaceae</taxon>
        <taxon>Cladocopium</taxon>
    </lineage>
</organism>
<dbReference type="Proteomes" id="UP001152797">
    <property type="component" value="Unassembled WGS sequence"/>
</dbReference>
<evidence type="ECO:0000313" key="3">
    <source>
        <dbReference type="Proteomes" id="UP001152797"/>
    </source>
</evidence>
<dbReference type="AlphaFoldDB" id="A0A9P1BW72"/>
<gene>
    <name evidence="1" type="ORF">C1SCF055_LOCUS8341</name>
</gene>
<protein>
    <submittedName>
        <fullName evidence="1">Uncharacterized protein</fullName>
    </submittedName>
</protein>
<dbReference type="Gene3D" id="1.10.510.10">
    <property type="entry name" value="Transferase(Phosphotransferase) domain 1"/>
    <property type="match status" value="1"/>
</dbReference>